<evidence type="ECO:0000313" key="2">
    <source>
        <dbReference type="Proteomes" id="UP001139000"/>
    </source>
</evidence>
<dbReference type="Proteomes" id="UP001139000">
    <property type="component" value="Unassembled WGS sequence"/>
</dbReference>
<dbReference type="EMBL" id="JAJTTC010000002">
    <property type="protein sequence ID" value="MCF0062675.1"/>
    <property type="molecule type" value="Genomic_DNA"/>
</dbReference>
<reference evidence="1" key="1">
    <citation type="submission" date="2021-12" db="EMBL/GenBank/DDBJ databases">
        <title>Novel species in genus Dyadobacter.</title>
        <authorList>
            <person name="Ma C."/>
        </authorList>
    </citation>
    <scope>NUCLEOTIDE SEQUENCE</scope>
    <source>
        <strain evidence="1">LJ419</strain>
    </source>
</reference>
<proteinExistence type="predicted"/>
<sequence length="542" mass="62601">MPYLDKYQPPLTSRQAAHLLRRATFGPTPDEITQLTGLNAQAAVQKLFDNISVTLSPPPPVVMDESSPIAGQPFMDKPFDYARRFDYSYYVKYWWIGLMAEQNGSPSVLEKLTAFWQNHFVTTHKVVEDYRYIYRYLMLLRSKGLGSFKTLTIEVTKDPSMLVYQNGNENEKDHPNENYGRELQELFSVGQRNKADQVNYTEDDVKQAARVLTGWQAVNQYVNGSTTIGTKFNPDRHDTNDKQFSHHYKNKVIRGRSGPNAGDEEIAELVDMLLAHPESPKFICRKLYRWYVNTNVTDQIENNVIVPLAAFFASAENNFAIGPVLQKLLTSEIFFDASNVGAIVKSPAELAIGSLRFFKHKVPHQVKEYAAFRNYTQPTYWRMVNMQLNFLDQPLVFGSLPYYQTGYSMNWINASTIGLRRKMGETFIYPYQYHPGYTYGIDFLAWVVSLQPNFSDVAGTPCITCEQVFEALSKNLFANELFQSQKDFLIDKIMMQTSTRSSWIYEFNAYRRNPSETTKANFYWRLQVLMKYMVGMAEFQVF</sequence>
<keyword evidence="2" id="KW-1185">Reference proteome</keyword>
<dbReference type="RefSeq" id="WP_234655765.1">
    <property type="nucleotide sequence ID" value="NZ_CP094997.1"/>
</dbReference>
<dbReference type="InterPro" id="IPR014917">
    <property type="entry name" value="DUF1800"/>
</dbReference>
<gene>
    <name evidence="1" type="ORF">LXM26_14300</name>
</gene>
<evidence type="ECO:0000313" key="1">
    <source>
        <dbReference type="EMBL" id="MCF0062675.1"/>
    </source>
</evidence>
<dbReference type="Pfam" id="PF08811">
    <property type="entry name" value="DUF1800"/>
    <property type="match status" value="1"/>
</dbReference>
<name>A0A9X1PLM5_9BACT</name>
<organism evidence="1 2">
    <name type="scientific">Dyadobacter chenwenxiniae</name>
    <dbReference type="NCBI Taxonomy" id="2906456"/>
    <lineage>
        <taxon>Bacteria</taxon>
        <taxon>Pseudomonadati</taxon>
        <taxon>Bacteroidota</taxon>
        <taxon>Cytophagia</taxon>
        <taxon>Cytophagales</taxon>
        <taxon>Spirosomataceae</taxon>
        <taxon>Dyadobacter</taxon>
    </lineage>
</organism>
<dbReference type="AlphaFoldDB" id="A0A9X1PLM5"/>
<accession>A0A9X1PLM5</accession>
<protein>
    <submittedName>
        <fullName evidence="1">DUF1800 domain-containing protein</fullName>
    </submittedName>
</protein>
<comment type="caution">
    <text evidence="1">The sequence shown here is derived from an EMBL/GenBank/DDBJ whole genome shotgun (WGS) entry which is preliminary data.</text>
</comment>